<dbReference type="Gene3D" id="3.40.1620.10">
    <property type="entry name" value="YefM-like domain"/>
    <property type="match status" value="1"/>
</dbReference>
<dbReference type="Pfam" id="PF02604">
    <property type="entry name" value="PhdYeFM_antitox"/>
    <property type="match status" value="1"/>
</dbReference>
<organism evidence="3">
    <name type="scientific">Candidatus Kentrum sp. FW</name>
    <dbReference type="NCBI Taxonomy" id="2126338"/>
    <lineage>
        <taxon>Bacteria</taxon>
        <taxon>Pseudomonadati</taxon>
        <taxon>Pseudomonadota</taxon>
        <taxon>Gammaproteobacteria</taxon>
        <taxon>Candidatus Kentrum</taxon>
    </lineage>
</organism>
<name>A0A450RT33_9GAMM</name>
<dbReference type="InterPro" id="IPR036165">
    <property type="entry name" value="YefM-like_sf"/>
</dbReference>
<proteinExistence type="inferred from homology"/>
<reference evidence="3" key="1">
    <citation type="submission" date="2019-02" db="EMBL/GenBank/DDBJ databases">
        <authorList>
            <person name="Gruber-Vodicka R. H."/>
            <person name="Seah K. B. B."/>
        </authorList>
    </citation>
    <scope>NUCLEOTIDE SEQUENCE</scope>
    <source>
        <strain evidence="3">BECK_BZ15</strain>
    </source>
</reference>
<evidence type="ECO:0000256" key="2">
    <source>
        <dbReference type="RuleBase" id="RU362080"/>
    </source>
</evidence>
<comment type="similarity">
    <text evidence="1 2">Belongs to the phD/YefM antitoxin family.</text>
</comment>
<gene>
    <name evidence="3" type="ORF">BECKFW1821A_GA0114235_100170</name>
</gene>
<protein>
    <recommendedName>
        <fullName evidence="2">Antitoxin</fullName>
    </recommendedName>
</protein>
<dbReference type="EMBL" id="CAADEW010000001">
    <property type="protein sequence ID" value="VFJ42311.1"/>
    <property type="molecule type" value="Genomic_DNA"/>
</dbReference>
<evidence type="ECO:0000256" key="1">
    <source>
        <dbReference type="ARBA" id="ARBA00009981"/>
    </source>
</evidence>
<accession>A0A450RT33</accession>
<dbReference type="NCBIfam" id="TIGR01552">
    <property type="entry name" value="phd_fam"/>
    <property type="match status" value="1"/>
</dbReference>
<comment type="function">
    <text evidence="2">Antitoxin component of a type II toxin-antitoxin (TA) system.</text>
</comment>
<dbReference type="AlphaFoldDB" id="A0A450RT33"/>
<dbReference type="SUPFAM" id="SSF143120">
    <property type="entry name" value="YefM-like"/>
    <property type="match status" value="1"/>
</dbReference>
<sequence>MQTWSVQTAKARFSDLLNVCSTEGPQMVTKRGVEAAVLVPVNAWRKLQSSARPTLKQLLLSEETRGELVLPDRGKARRRTPGEAI</sequence>
<evidence type="ECO:0000313" key="3">
    <source>
        <dbReference type="EMBL" id="VFJ42311.1"/>
    </source>
</evidence>
<dbReference type="InterPro" id="IPR006442">
    <property type="entry name" value="Antitoxin_Phd/YefM"/>
</dbReference>